<dbReference type="Gene3D" id="2.170.130.10">
    <property type="entry name" value="TonB-dependent receptor, plug domain"/>
    <property type="match status" value="1"/>
</dbReference>
<protein>
    <submittedName>
        <fullName evidence="10">TonB-linked SusC/RagA family outer membrane protein</fullName>
    </submittedName>
</protein>
<evidence type="ECO:0000256" key="2">
    <source>
        <dbReference type="ARBA" id="ARBA00022448"/>
    </source>
</evidence>
<dbReference type="Gene3D" id="2.40.170.20">
    <property type="entry name" value="TonB-dependent receptor, beta-barrel domain"/>
    <property type="match status" value="1"/>
</dbReference>
<proteinExistence type="inferred from homology"/>
<dbReference type="InterPro" id="IPR023997">
    <property type="entry name" value="TonB-dep_OMP_SusC/RagA_CS"/>
</dbReference>
<dbReference type="PROSITE" id="PS52016">
    <property type="entry name" value="TONB_DEPENDENT_REC_3"/>
    <property type="match status" value="1"/>
</dbReference>
<dbReference type="InterPro" id="IPR023996">
    <property type="entry name" value="TonB-dep_OMP_SusC/RagA"/>
</dbReference>
<dbReference type="InterPro" id="IPR036942">
    <property type="entry name" value="Beta-barrel_TonB_sf"/>
</dbReference>
<dbReference type="NCBIfam" id="TIGR04056">
    <property type="entry name" value="OMP_RagA_SusC"/>
    <property type="match status" value="1"/>
</dbReference>
<organism evidence="10 11">
    <name type="scientific">Butyricimonas faecihominis</name>
    <dbReference type="NCBI Taxonomy" id="1472416"/>
    <lineage>
        <taxon>Bacteria</taxon>
        <taxon>Pseudomonadati</taxon>
        <taxon>Bacteroidota</taxon>
        <taxon>Bacteroidia</taxon>
        <taxon>Bacteroidales</taxon>
        <taxon>Odoribacteraceae</taxon>
        <taxon>Butyricimonas</taxon>
    </lineage>
</organism>
<gene>
    <name evidence="10" type="ORF">GGR14_002274</name>
</gene>
<reference evidence="10 11" key="1">
    <citation type="submission" date="2020-08" db="EMBL/GenBank/DDBJ databases">
        <title>Genomic Encyclopedia of Type Strains, Phase IV (KMG-IV): sequencing the most valuable type-strain genomes for metagenomic binning, comparative biology and taxonomic classification.</title>
        <authorList>
            <person name="Goeker M."/>
        </authorList>
    </citation>
    <scope>NUCLEOTIDE SEQUENCE [LARGE SCALE GENOMIC DNA]</scope>
    <source>
        <strain evidence="10 11">DSM 105721</strain>
    </source>
</reference>
<dbReference type="Pfam" id="PF07715">
    <property type="entry name" value="Plug"/>
    <property type="match status" value="1"/>
</dbReference>
<evidence type="ECO:0000256" key="5">
    <source>
        <dbReference type="ARBA" id="ARBA00023136"/>
    </source>
</evidence>
<evidence type="ECO:0000256" key="7">
    <source>
        <dbReference type="PROSITE-ProRule" id="PRU01360"/>
    </source>
</evidence>
<evidence type="ECO:0000259" key="9">
    <source>
        <dbReference type="SMART" id="SM00965"/>
    </source>
</evidence>
<evidence type="ECO:0000256" key="4">
    <source>
        <dbReference type="ARBA" id="ARBA00022692"/>
    </source>
</evidence>
<dbReference type="Pfam" id="PF07660">
    <property type="entry name" value="STN"/>
    <property type="match status" value="1"/>
</dbReference>
<dbReference type="GO" id="GO:0009279">
    <property type="term" value="C:cell outer membrane"/>
    <property type="evidence" value="ECO:0007669"/>
    <property type="project" value="UniProtKB-SubCell"/>
</dbReference>
<dbReference type="SUPFAM" id="SSF49464">
    <property type="entry name" value="Carboxypeptidase regulatory domain-like"/>
    <property type="match status" value="1"/>
</dbReference>
<dbReference type="InterPro" id="IPR011662">
    <property type="entry name" value="Secretin/TonB_short_N"/>
</dbReference>
<feature type="transmembrane region" description="Helical" evidence="8">
    <location>
        <begin position="21"/>
        <end position="40"/>
    </location>
</feature>
<dbReference type="Pfam" id="PF13715">
    <property type="entry name" value="CarbopepD_reg_2"/>
    <property type="match status" value="1"/>
</dbReference>
<evidence type="ECO:0000313" key="10">
    <source>
        <dbReference type="EMBL" id="MBB4026480.1"/>
    </source>
</evidence>
<dbReference type="EMBL" id="JACIES010000005">
    <property type="protein sequence ID" value="MBB4026480.1"/>
    <property type="molecule type" value="Genomic_DNA"/>
</dbReference>
<dbReference type="InterPro" id="IPR008969">
    <property type="entry name" value="CarboxyPept-like_regulatory"/>
</dbReference>
<comment type="subcellular location">
    <subcellularLocation>
        <location evidence="1 7">Cell outer membrane</location>
        <topology evidence="1 7">Multi-pass membrane protein</topology>
    </subcellularLocation>
</comment>
<comment type="similarity">
    <text evidence="7">Belongs to the TonB-dependent receptor family.</text>
</comment>
<dbReference type="SUPFAM" id="SSF56935">
    <property type="entry name" value="Porins"/>
    <property type="match status" value="1"/>
</dbReference>
<keyword evidence="8" id="KW-1133">Transmembrane helix</keyword>
<dbReference type="AlphaFoldDB" id="A0A7W6MZ35"/>
<evidence type="ECO:0000256" key="3">
    <source>
        <dbReference type="ARBA" id="ARBA00022452"/>
    </source>
</evidence>
<dbReference type="RefSeq" id="WP_229782955.1">
    <property type="nucleotide sequence ID" value="NZ_AP028155.1"/>
</dbReference>
<keyword evidence="3 7" id="KW-1134">Transmembrane beta strand</keyword>
<dbReference type="SMART" id="SM00965">
    <property type="entry name" value="STN"/>
    <property type="match status" value="1"/>
</dbReference>
<evidence type="ECO:0000313" key="11">
    <source>
        <dbReference type="Proteomes" id="UP000546007"/>
    </source>
</evidence>
<evidence type="ECO:0000256" key="6">
    <source>
        <dbReference type="ARBA" id="ARBA00023237"/>
    </source>
</evidence>
<comment type="caution">
    <text evidence="10">The sequence shown here is derived from an EMBL/GenBank/DDBJ whole genome shotgun (WGS) entry which is preliminary data.</text>
</comment>
<keyword evidence="4 7" id="KW-0812">Transmembrane</keyword>
<dbReference type="InterPro" id="IPR037066">
    <property type="entry name" value="Plug_dom_sf"/>
</dbReference>
<dbReference type="InterPro" id="IPR039426">
    <property type="entry name" value="TonB-dep_rcpt-like"/>
</dbReference>
<evidence type="ECO:0000256" key="8">
    <source>
        <dbReference type="SAM" id="Phobius"/>
    </source>
</evidence>
<name>A0A7W6MZ35_9BACT</name>
<dbReference type="Gene3D" id="3.55.50.30">
    <property type="match status" value="1"/>
</dbReference>
<sequence length="1109" mass="124664">MKKSKKYFVFGDHCTRGKTKLQWRHVCLMCVILLMLPFVGRAQQQKVSVRVNKAGVQEVFRQIKEQAGLNFVYDKAQVATLPPVTLTMQGVTVDAVLKRVFQGSPFEYIYENSTVVIKKRATVPQKPGEVVIRGVVSDQDGNTIPGVSVVLKGTTLGTASDADGKFALALPSLDGVVLTFTCIGMKTREIAVKDAKTLNVTLEEDSETIQEVVVTGIYSRNKESFTGSFATYSKEDLKMIGSQNVIQSLKSLDPSMLVLESKQWGSDPNRMPDIEIRGKTSVVGLKTEFDNDPNQPLFILDGIETTLETIVNLNMDRVASVTILKDAASTAIYGSKAANGVIVVETVQPEAGKLRLSYNGNYGIQFADLSAYNLMNASEKLEFERLTGLYGDLESNTNISNIEKYNRRLAEVKRGVDTYWMNEPLRTVFNHSHNVYIDGGDDAMRYGLGFGYNNSNGVMQGSDRNVISANIDLTYRREKLLFANKFSMDVTHTEREPVAFSEFSKANPYYRKRLENGYVPMWLEDTGTEQNKGSLKNPLYAWGIKNTNIGNSIALRDNFSIEWRMYPFLRATARVGLTKNVSRDEQFKSPKHPDYLETDKLKQGSFSASTSEAFSYNGDLNIAFGKLFVEKHQVNVVGGWSFSENKNKRDGYSVVGFNDDLHMNPAFSTGFTDGQKPNYSLERSRSTSFFMNVNYSFMNRYLMDFNVRSDGTSKFGANKRFSTTWSVGLAWNIHNEEFMKSLGLFTNFKIRASVGNPGNQNFDAYQAMKIYKYNVELQNMFGSSAIIDQFGNKDLDWQRTLDKNIGVDISMLRNRIRVTLDYYYKDTDPLLISVPMPPSVGVGSINANAGRQLSWGWNGSIFGTVIQKQDMSWTLNMNFRTSKSEYRDIGDKLNEFNELGSAQSLVRYYEGASPDDMWAVPSLGIDPATGAEMFRKKDGSQTFIYSTADEVVVGCSRPDVEGVIGSSFYYKGFSASVNFRYRLGGEVMASALYSKVENISEEQIYYNQDKRALHDRWQKPGDKAKFKSIKDTSPTPMSSRFVRTENTFSGESISMGYESSAAWIKKIGAEGITFRAYMNDIFRVSSFKEERGTDYPFARTVSFSLSLRF</sequence>
<dbReference type="GeneID" id="93101882"/>
<keyword evidence="11" id="KW-1185">Reference proteome</keyword>
<evidence type="ECO:0000256" key="1">
    <source>
        <dbReference type="ARBA" id="ARBA00004571"/>
    </source>
</evidence>
<keyword evidence="6 7" id="KW-0998">Cell outer membrane</keyword>
<dbReference type="NCBIfam" id="TIGR04057">
    <property type="entry name" value="SusC_RagA_signa"/>
    <property type="match status" value="1"/>
</dbReference>
<dbReference type="Proteomes" id="UP000546007">
    <property type="component" value="Unassembled WGS sequence"/>
</dbReference>
<dbReference type="InterPro" id="IPR012910">
    <property type="entry name" value="Plug_dom"/>
</dbReference>
<feature type="domain" description="Secretin/TonB short N-terminal" evidence="9">
    <location>
        <begin position="69"/>
        <end position="120"/>
    </location>
</feature>
<accession>A0A7W6MZ35</accession>
<keyword evidence="5 7" id="KW-0472">Membrane</keyword>
<keyword evidence="2 7" id="KW-0813">Transport</keyword>